<comment type="caution">
    <text evidence="4">The sequence shown here is derived from an EMBL/GenBank/DDBJ whole genome shotgun (WGS) entry which is preliminary data.</text>
</comment>
<dbReference type="InterPro" id="IPR050904">
    <property type="entry name" value="Adhesion/Biosynth-related"/>
</dbReference>
<dbReference type="AlphaFoldDB" id="A0A388T3E7"/>
<dbReference type="PANTHER" id="PTHR10900:SF77">
    <property type="entry name" value="FI19380P1"/>
    <property type="match status" value="1"/>
</dbReference>
<dbReference type="Proteomes" id="UP000265354">
    <property type="component" value="Unassembled WGS sequence"/>
</dbReference>
<protein>
    <submittedName>
        <fullName evidence="4">Beta-Ig-H3/fasciclin</fullName>
    </submittedName>
</protein>
<reference evidence="4 5" key="1">
    <citation type="submission" date="2018-07" db="EMBL/GenBank/DDBJ databases">
        <title>Whole Genome Shotgun Sequence of Streptomyces spongiicola strain 531S.</title>
        <authorList>
            <person name="Dohra H."/>
            <person name="Kodani S."/>
        </authorList>
    </citation>
    <scope>NUCLEOTIDE SEQUENCE [LARGE SCALE GENOMIC DNA]</scope>
    <source>
        <strain evidence="4 5">531S</strain>
    </source>
</reference>
<dbReference type="InterPro" id="IPR000782">
    <property type="entry name" value="FAS1_domain"/>
</dbReference>
<dbReference type="GO" id="GO:0005615">
    <property type="term" value="C:extracellular space"/>
    <property type="evidence" value="ECO:0007669"/>
    <property type="project" value="TreeGrafter"/>
</dbReference>
<evidence type="ECO:0000313" key="4">
    <source>
        <dbReference type="EMBL" id="GBQ02520.1"/>
    </source>
</evidence>
<dbReference type="Pfam" id="PF02469">
    <property type="entry name" value="Fasciclin"/>
    <property type="match status" value="1"/>
</dbReference>
<dbReference type="Gene3D" id="2.30.180.10">
    <property type="entry name" value="FAS1 domain"/>
    <property type="match status" value="1"/>
</dbReference>
<evidence type="ECO:0000256" key="1">
    <source>
        <dbReference type="ARBA" id="ARBA00022729"/>
    </source>
</evidence>
<evidence type="ECO:0000313" key="5">
    <source>
        <dbReference type="Proteomes" id="UP000265354"/>
    </source>
</evidence>
<dbReference type="SUPFAM" id="SSF82153">
    <property type="entry name" value="FAS1 domain"/>
    <property type="match status" value="1"/>
</dbReference>
<sequence length="211" mass="21393">MADSTRESAAPLPAKVKLMTTDRLRGAALAAAGALLVPLPLLAAAPTAQAGPALEPFGPGCSALPTSGAGSPAAMADQPVATASAEQPDLSTLVSAVKKAGLVDTLNNADGITVFAPTNDAFAKIPEAQLNEILNDQEQLKKILTYHVVGSEVTVDQLPDGRFKTLEGAELTTSGSGDSFKVNDSATILCGDVATSNAVVHIIDQVLLPPS</sequence>
<dbReference type="GO" id="GO:0007155">
    <property type="term" value="P:cell adhesion"/>
    <property type="evidence" value="ECO:0007669"/>
    <property type="project" value="TreeGrafter"/>
</dbReference>
<keyword evidence="1 2" id="KW-0732">Signal</keyword>
<dbReference type="PANTHER" id="PTHR10900">
    <property type="entry name" value="PERIOSTIN-RELATED"/>
    <property type="match status" value="1"/>
</dbReference>
<organism evidence="4 5">
    <name type="scientific">Streptomyces spongiicola</name>
    <dbReference type="NCBI Taxonomy" id="1690221"/>
    <lineage>
        <taxon>Bacteria</taxon>
        <taxon>Bacillati</taxon>
        <taxon>Actinomycetota</taxon>
        <taxon>Actinomycetes</taxon>
        <taxon>Kitasatosporales</taxon>
        <taxon>Streptomycetaceae</taxon>
        <taxon>Streptomyces</taxon>
    </lineage>
</organism>
<accession>A0A388T3E7</accession>
<dbReference type="InterPro" id="IPR036378">
    <property type="entry name" value="FAS1_dom_sf"/>
</dbReference>
<feature type="domain" description="FAS1" evidence="3">
    <location>
        <begin position="77"/>
        <end position="207"/>
    </location>
</feature>
<proteinExistence type="predicted"/>
<evidence type="ECO:0000256" key="2">
    <source>
        <dbReference type="SAM" id="SignalP"/>
    </source>
</evidence>
<dbReference type="GO" id="GO:0030198">
    <property type="term" value="P:extracellular matrix organization"/>
    <property type="evidence" value="ECO:0007669"/>
    <property type="project" value="TreeGrafter"/>
</dbReference>
<evidence type="ECO:0000259" key="3">
    <source>
        <dbReference type="PROSITE" id="PS50213"/>
    </source>
</evidence>
<gene>
    <name evidence="4" type="ORF">SSP531S_39790</name>
</gene>
<dbReference type="GO" id="GO:0031012">
    <property type="term" value="C:extracellular matrix"/>
    <property type="evidence" value="ECO:0007669"/>
    <property type="project" value="TreeGrafter"/>
</dbReference>
<name>A0A388T3E7_9ACTN</name>
<dbReference type="GO" id="GO:0050839">
    <property type="term" value="F:cell adhesion molecule binding"/>
    <property type="evidence" value="ECO:0007669"/>
    <property type="project" value="TreeGrafter"/>
</dbReference>
<dbReference type="EMBL" id="BGZL01000011">
    <property type="protein sequence ID" value="GBQ02520.1"/>
    <property type="molecule type" value="Genomic_DNA"/>
</dbReference>
<dbReference type="PROSITE" id="PS50213">
    <property type="entry name" value="FAS1"/>
    <property type="match status" value="1"/>
</dbReference>
<dbReference type="SMART" id="SM00554">
    <property type="entry name" value="FAS1"/>
    <property type="match status" value="1"/>
</dbReference>
<feature type="chain" id="PRO_5038795696" evidence="2">
    <location>
        <begin position="44"/>
        <end position="211"/>
    </location>
</feature>
<dbReference type="FunFam" id="2.30.180.10:FF:000019">
    <property type="entry name" value="Cell surface lipoprotein"/>
    <property type="match status" value="1"/>
</dbReference>
<feature type="signal peptide" evidence="2">
    <location>
        <begin position="1"/>
        <end position="43"/>
    </location>
</feature>